<dbReference type="SUPFAM" id="SSF53474">
    <property type="entry name" value="alpha/beta-Hydrolases"/>
    <property type="match status" value="1"/>
</dbReference>
<name>A0AA40CBE9_9PEZI</name>
<dbReference type="AlphaFoldDB" id="A0AA40CBE9"/>
<dbReference type="Proteomes" id="UP001175000">
    <property type="component" value="Unassembled WGS sequence"/>
</dbReference>
<dbReference type="Gene3D" id="3.40.50.300">
    <property type="entry name" value="P-loop containing nucleotide triphosphate hydrolases"/>
    <property type="match status" value="1"/>
</dbReference>
<dbReference type="InterPro" id="IPR027417">
    <property type="entry name" value="P-loop_NTPase"/>
</dbReference>
<protein>
    <recommendedName>
        <fullName evidence="2">Nephrocystin 3-like N-terminal domain-containing protein</fullName>
    </recommendedName>
</protein>
<dbReference type="InterPro" id="IPR056884">
    <property type="entry name" value="NPHP3-like_N"/>
</dbReference>
<dbReference type="Pfam" id="PF24883">
    <property type="entry name" value="NPHP3_N"/>
    <property type="match status" value="1"/>
</dbReference>
<comment type="caution">
    <text evidence="3">The sequence shown here is derived from an EMBL/GenBank/DDBJ whole genome shotgun (WGS) entry which is preliminary data.</text>
</comment>
<dbReference type="PANTHER" id="PTHR10039:SF5">
    <property type="entry name" value="NACHT DOMAIN-CONTAINING PROTEIN"/>
    <property type="match status" value="1"/>
</dbReference>
<dbReference type="EMBL" id="JAULSU010000001">
    <property type="protein sequence ID" value="KAK0631354.1"/>
    <property type="molecule type" value="Genomic_DNA"/>
</dbReference>
<evidence type="ECO:0000256" key="1">
    <source>
        <dbReference type="ARBA" id="ARBA00022737"/>
    </source>
</evidence>
<reference evidence="3" key="1">
    <citation type="submission" date="2023-06" db="EMBL/GenBank/DDBJ databases">
        <title>Genome-scale phylogeny and comparative genomics of the fungal order Sordariales.</title>
        <authorList>
            <consortium name="Lawrence Berkeley National Laboratory"/>
            <person name="Hensen N."/>
            <person name="Bonometti L."/>
            <person name="Westerberg I."/>
            <person name="Brannstrom I.O."/>
            <person name="Guillou S."/>
            <person name="Cros-Aarteil S."/>
            <person name="Calhoun S."/>
            <person name="Haridas S."/>
            <person name="Kuo A."/>
            <person name="Mondo S."/>
            <person name="Pangilinan J."/>
            <person name="Riley R."/>
            <person name="Labutti K."/>
            <person name="Andreopoulos B."/>
            <person name="Lipzen A."/>
            <person name="Chen C."/>
            <person name="Yanf M."/>
            <person name="Daum C."/>
            <person name="Ng V."/>
            <person name="Clum A."/>
            <person name="Steindorff A."/>
            <person name="Ohm R."/>
            <person name="Martin F."/>
            <person name="Silar P."/>
            <person name="Natvig D."/>
            <person name="Lalanne C."/>
            <person name="Gautier V."/>
            <person name="Ament-Velasquez S.L."/>
            <person name="Kruys A."/>
            <person name="Hutchinson M.I."/>
            <person name="Powell A.J."/>
            <person name="Barry K."/>
            <person name="Miller A.N."/>
            <person name="Grigoriev I.V."/>
            <person name="Debuchy R."/>
            <person name="Gladieux P."/>
            <person name="Thoren M.H."/>
            <person name="Johannesson H."/>
        </authorList>
    </citation>
    <scope>NUCLEOTIDE SEQUENCE</scope>
    <source>
        <strain evidence="3">CBS 606.72</strain>
    </source>
</reference>
<evidence type="ECO:0000259" key="2">
    <source>
        <dbReference type="Pfam" id="PF24883"/>
    </source>
</evidence>
<evidence type="ECO:0000313" key="4">
    <source>
        <dbReference type="Proteomes" id="UP001175000"/>
    </source>
</evidence>
<dbReference type="InterPro" id="IPR029058">
    <property type="entry name" value="AB_hydrolase_fold"/>
</dbReference>
<accession>A0AA40CBE9</accession>
<sequence length="1056" mass="118323">MFVGPIAFLANSDASKTQRAFPLRDQPGSLVLDTNFLGITPLNDVESAAHHADCILISGLASHPFGSWHPRGDDKTYMWARDDLPRNLPGVRVCLYGYDTQLIGSSSFQTVPHLARGLIQQLEANGWKGKSCKPLMFLAHSLGGVVLKEALLTLATSSTLQSQTMLSMVKGGIFIEVPSLGMEQSHLSAMVEGQSNERLVRDLSRQSSFLGDQDNRFSGVSFTRHMKLFWAYETSESYTTVLKGQSYDKKGPLKLLVDPDSATCPLIHESPELTIAINRNHSDMVKFIPDDPDLDVIISKLEEISSFKRLPQLRPKDNTLLDSIQVTKDTLEQAAPPLPAQGANRFIKAHRDGSKGEREKAALKVFQDSLDAPDLSLRVSQIEDKFKHTFEWIHDLPAFQKWLTQEGGIFWIHGKPGSGKSTIMKFIYEHPRTWELRHRPLGKAIELKAGFFFYYRGSLLQRSFEGVLRSIIHQILKQRADLISFLSPIIASKDLASFHAKDWTIQELEQCLQLLLHQQHTVLDICFFFDALDEFDGHPDMICRFLSCLAGRSSSSLTRVKVCFSSRPWDVFKKQFGTYPNISLQTLTKLDIRDYCLGSIDVAEPFVKELSAALQDGRVRWPYNLDHLRALLRSFPTELDDYYTWIIHRISMAQRWETFVVLELVVRSTETIGQVSLLELDGALDYASSDTFASGRAVFERGGAQCLPLSRALADARRRVTNSSGGLVEVLDSNRVQLMHQTVYDFVTGLGFKELVLGDLAKITTDNGHSFYSKVFFIGFRFSNRTPYPDSANQELSSVMLHHAATHARLAELSRGHSDKPFLDSIPAGVFSTLTYSGWTALEFAAFAPLVLYLREAVRVSPLSNRRSRKPLLSFALSSWRRSGDNYAILDTVQILLAAGYRVTCDPTIIERAMLLEEEDKESGQNLPIGLVADASSIRLRLVHALMESAVEAGLDAKIQCHQFCMFKEDQHTCSVLHLAPPSLTSWLFDHGMNPNTLDSEGRTPLDYVLQDRFAQADGESCYMAVIYEVCRLLVSRGGRTTLGPRAWAHFTGVGL</sequence>
<feature type="domain" description="Nephrocystin 3-like N-terminal" evidence="2">
    <location>
        <begin position="389"/>
        <end position="567"/>
    </location>
</feature>
<dbReference type="SUPFAM" id="SSF52540">
    <property type="entry name" value="P-loop containing nucleoside triphosphate hydrolases"/>
    <property type="match status" value="1"/>
</dbReference>
<gene>
    <name evidence="3" type="ORF">B0T14DRAFT_597045</name>
</gene>
<proteinExistence type="predicted"/>
<dbReference type="PANTHER" id="PTHR10039">
    <property type="entry name" value="AMELOGENIN"/>
    <property type="match status" value="1"/>
</dbReference>
<dbReference type="InterPro" id="IPR036770">
    <property type="entry name" value="Ankyrin_rpt-contain_sf"/>
</dbReference>
<keyword evidence="1" id="KW-0677">Repeat</keyword>
<evidence type="ECO:0000313" key="3">
    <source>
        <dbReference type="EMBL" id="KAK0631354.1"/>
    </source>
</evidence>
<organism evidence="3 4">
    <name type="scientific">Immersiella caudata</name>
    <dbReference type="NCBI Taxonomy" id="314043"/>
    <lineage>
        <taxon>Eukaryota</taxon>
        <taxon>Fungi</taxon>
        <taxon>Dikarya</taxon>
        <taxon>Ascomycota</taxon>
        <taxon>Pezizomycotina</taxon>
        <taxon>Sordariomycetes</taxon>
        <taxon>Sordariomycetidae</taxon>
        <taxon>Sordariales</taxon>
        <taxon>Lasiosphaeriaceae</taxon>
        <taxon>Immersiella</taxon>
    </lineage>
</organism>
<dbReference type="Gene3D" id="1.25.40.20">
    <property type="entry name" value="Ankyrin repeat-containing domain"/>
    <property type="match status" value="1"/>
</dbReference>
<keyword evidence="4" id="KW-1185">Reference proteome</keyword>